<dbReference type="Proteomes" id="UP001145050">
    <property type="component" value="Unassembled WGS sequence"/>
</dbReference>
<dbReference type="GO" id="GO:0032299">
    <property type="term" value="C:ribonuclease H2 complex"/>
    <property type="evidence" value="ECO:0007669"/>
    <property type="project" value="TreeGrafter"/>
</dbReference>
<feature type="binding site" evidence="14 15">
    <location>
        <position position="170"/>
    </location>
    <ligand>
        <name>a divalent metal cation</name>
        <dbReference type="ChEBI" id="CHEBI:60240"/>
    </ligand>
</feature>
<dbReference type="PANTHER" id="PTHR10954">
    <property type="entry name" value="RIBONUCLEASE H2 SUBUNIT A"/>
    <property type="match status" value="1"/>
</dbReference>
<evidence type="ECO:0000256" key="12">
    <source>
        <dbReference type="ARBA" id="ARBA00022801"/>
    </source>
</evidence>
<keyword evidence="12 14" id="KW-0378">Hydrolase</keyword>
<feature type="binding site" evidence="14 15">
    <location>
        <position position="79"/>
    </location>
    <ligand>
        <name>a divalent metal cation</name>
        <dbReference type="ChEBI" id="CHEBI:60240"/>
    </ligand>
</feature>
<dbReference type="GO" id="GO:0030145">
    <property type="term" value="F:manganese ion binding"/>
    <property type="evidence" value="ECO:0007669"/>
    <property type="project" value="UniProtKB-UniRule"/>
</dbReference>
<proteinExistence type="inferred from homology"/>
<evidence type="ECO:0000256" key="1">
    <source>
        <dbReference type="ARBA" id="ARBA00000077"/>
    </source>
</evidence>
<dbReference type="InterPro" id="IPR024567">
    <property type="entry name" value="RNase_HII/HIII_dom"/>
</dbReference>
<evidence type="ECO:0000256" key="9">
    <source>
        <dbReference type="ARBA" id="ARBA00022722"/>
    </source>
</evidence>
<evidence type="ECO:0000313" key="19">
    <source>
        <dbReference type="EMBL" id="MDC3423595.1"/>
    </source>
</evidence>
<evidence type="ECO:0000256" key="16">
    <source>
        <dbReference type="RuleBase" id="RU003515"/>
    </source>
</evidence>
<dbReference type="EMBL" id="JAMQKB010000002">
    <property type="protein sequence ID" value="MDC3423595.1"/>
    <property type="molecule type" value="Genomic_DNA"/>
</dbReference>
<dbReference type="GO" id="GO:0005737">
    <property type="term" value="C:cytoplasm"/>
    <property type="evidence" value="ECO:0007669"/>
    <property type="project" value="UniProtKB-SubCell"/>
</dbReference>
<dbReference type="PROSITE" id="PS51975">
    <property type="entry name" value="RNASE_H_2"/>
    <property type="match status" value="1"/>
</dbReference>
<evidence type="ECO:0000256" key="3">
    <source>
        <dbReference type="ARBA" id="ARBA00004065"/>
    </source>
</evidence>
<comment type="cofactor">
    <cofactor evidence="2">
        <name>Mg(2+)</name>
        <dbReference type="ChEBI" id="CHEBI:18420"/>
    </cofactor>
</comment>
<evidence type="ECO:0000256" key="14">
    <source>
        <dbReference type="HAMAP-Rule" id="MF_00052"/>
    </source>
</evidence>
<name>A0A9X4AML3_9BACI</name>
<dbReference type="InterPro" id="IPR012337">
    <property type="entry name" value="RNaseH-like_sf"/>
</dbReference>
<dbReference type="GO" id="GO:0043137">
    <property type="term" value="P:DNA replication, removal of RNA primer"/>
    <property type="evidence" value="ECO:0007669"/>
    <property type="project" value="TreeGrafter"/>
</dbReference>
<accession>A0A9X4AML3</accession>
<comment type="catalytic activity">
    <reaction evidence="1 14 15 16">
        <text>Endonucleolytic cleavage to 5'-phosphomonoester.</text>
        <dbReference type="EC" id="3.1.26.4"/>
    </reaction>
</comment>
<evidence type="ECO:0000313" key="20">
    <source>
        <dbReference type="Proteomes" id="UP001145050"/>
    </source>
</evidence>
<dbReference type="CDD" id="cd07182">
    <property type="entry name" value="RNase_HII_bacteria_HII_like"/>
    <property type="match status" value="1"/>
</dbReference>
<dbReference type="FunFam" id="3.30.420.10:FF:000006">
    <property type="entry name" value="Ribonuclease HII"/>
    <property type="match status" value="1"/>
</dbReference>
<evidence type="ECO:0000256" key="7">
    <source>
        <dbReference type="ARBA" id="ARBA00019179"/>
    </source>
</evidence>
<dbReference type="GO" id="GO:0006298">
    <property type="term" value="P:mismatch repair"/>
    <property type="evidence" value="ECO:0007669"/>
    <property type="project" value="TreeGrafter"/>
</dbReference>
<gene>
    <name evidence="14" type="primary">rnhB</name>
    <name evidence="19" type="ORF">NC797_03610</name>
</gene>
<dbReference type="Gene3D" id="3.30.420.10">
    <property type="entry name" value="Ribonuclease H-like superfamily/Ribonuclease H"/>
    <property type="match status" value="1"/>
</dbReference>
<evidence type="ECO:0000256" key="8">
    <source>
        <dbReference type="ARBA" id="ARBA00022490"/>
    </source>
</evidence>
<dbReference type="HAMAP" id="MF_00052_B">
    <property type="entry name" value="RNase_HII_B"/>
    <property type="match status" value="1"/>
</dbReference>
<dbReference type="InterPro" id="IPR001352">
    <property type="entry name" value="RNase_HII/HIII"/>
</dbReference>
<dbReference type="InterPro" id="IPR022898">
    <property type="entry name" value="RNase_HII"/>
</dbReference>
<feature type="binding site" evidence="14 15">
    <location>
        <position position="78"/>
    </location>
    <ligand>
        <name>a divalent metal cation</name>
        <dbReference type="ChEBI" id="CHEBI:60240"/>
    </ligand>
</feature>
<evidence type="ECO:0000256" key="4">
    <source>
        <dbReference type="ARBA" id="ARBA00004496"/>
    </source>
</evidence>
<evidence type="ECO:0000256" key="6">
    <source>
        <dbReference type="ARBA" id="ARBA00012180"/>
    </source>
</evidence>
<evidence type="ECO:0000256" key="10">
    <source>
        <dbReference type="ARBA" id="ARBA00022723"/>
    </source>
</evidence>
<evidence type="ECO:0000256" key="5">
    <source>
        <dbReference type="ARBA" id="ARBA00007383"/>
    </source>
</evidence>
<dbReference type="PANTHER" id="PTHR10954:SF18">
    <property type="entry name" value="RIBONUCLEASE HII"/>
    <property type="match status" value="1"/>
</dbReference>
<sequence length="262" mass="29984">MNRTYTITEVSNLLFKEELSEEMLIQLRQDKRKGIQQLIEKYDRVQQKQLELKEKYQRMLTYEQEQYVAGKQWIAGMDEAGRGPLAGPVVAACVVLKKDFYLPGLNDSKQLTEKAREKYYPIIIREAASYGVGIVESDEIDRINIFQATKKAMKQAFFSLAISPDYVLIDAIHLPDIPCNSQALTKGDQKSVSIAAASVIAKVTRDRIMREIHEKHPMYDFNTNMGYGTKKHLEAIERYGATSYHRKTFAPINRIKVQQGGD</sequence>
<dbReference type="EC" id="3.1.26.4" evidence="6 14"/>
<evidence type="ECO:0000259" key="18">
    <source>
        <dbReference type="PROSITE" id="PS51975"/>
    </source>
</evidence>
<comment type="subcellular location">
    <subcellularLocation>
        <location evidence="4 14">Cytoplasm</location>
    </subcellularLocation>
</comment>
<keyword evidence="17" id="KW-0175">Coiled coil</keyword>
<dbReference type="NCBIfam" id="NF000595">
    <property type="entry name" value="PRK00015.1-3"/>
    <property type="match status" value="1"/>
</dbReference>
<evidence type="ECO:0000256" key="15">
    <source>
        <dbReference type="PROSITE-ProRule" id="PRU01319"/>
    </source>
</evidence>
<keyword evidence="8 14" id="KW-0963">Cytoplasm</keyword>
<comment type="function">
    <text evidence="3 14 16">Endonuclease that specifically degrades the RNA of RNA-DNA hybrids.</text>
</comment>
<organism evidence="19 20">
    <name type="scientific">Terrihalobacillus insolitus</name>
    <dbReference type="NCBI Taxonomy" id="2950438"/>
    <lineage>
        <taxon>Bacteria</taxon>
        <taxon>Bacillati</taxon>
        <taxon>Bacillota</taxon>
        <taxon>Bacilli</taxon>
        <taxon>Bacillales</taxon>
        <taxon>Bacillaceae</taxon>
        <taxon>Terrihalobacillus</taxon>
    </lineage>
</organism>
<comment type="caution">
    <text evidence="19">The sequence shown here is derived from an EMBL/GenBank/DDBJ whole genome shotgun (WGS) entry which is preliminary data.</text>
</comment>
<protein>
    <recommendedName>
        <fullName evidence="7 14">Ribonuclease HII</fullName>
        <shortName evidence="14">RNase HII</shortName>
        <ecNumber evidence="6 14">3.1.26.4</ecNumber>
    </recommendedName>
</protein>
<dbReference type="SUPFAM" id="SSF53098">
    <property type="entry name" value="Ribonuclease H-like"/>
    <property type="match status" value="1"/>
</dbReference>
<dbReference type="AlphaFoldDB" id="A0A9X4AML3"/>
<feature type="domain" description="RNase H type-2" evidence="18">
    <location>
        <begin position="72"/>
        <end position="261"/>
    </location>
</feature>
<reference evidence="19" key="1">
    <citation type="submission" date="2022-06" db="EMBL/GenBank/DDBJ databases">
        <title>Aquibacillus sp. a new bacterium isolated from soil saline samples.</title>
        <authorList>
            <person name="Galisteo C."/>
            <person name="De La Haba R."/>
            <person name="Sanchez-Porro C."/>
            <person name="Ventosa A."/>
        </authorList>
    </citation>
    <scope>NUCLEOTIDE SEQUENCE</scope>
    <source>
        <strain evidence="19">3ASR75-11</strain>
    </source>
</reference>
<dbReference type="Pfam" id="PF01351">
    <property type="entry name" value="RNase_HII"/>
    <property type="match status" value="1"/>
</dbReference>
<evidence type="ECO:0000256" key="17">
    <source>
        <dbReference type="SAM" id="Coils"/>
    </source>
</evidence>
<comment type="cofactor">
    <cofactor evidence="14 15">
        <name>Mn(2+)</name>
        <dbReference type="ChEBI" id="CHEBI:29035"/>
    </cofactor>
    <cofactor evidence="14 15">
        <name>Mg(2+)</name>
        <dbReference type="ChEBI" id="CHEBI:18420"/>
    </cofactor>
    <text evidence="14 15">Manganese or magnesium. Binds 1 divalent metal ion per monomer in the absence of substrate. May bind a second metal ion after substrate binding.</text>
</comment>
<comment type="similarity">
    <text evidence="5 14 16">Belongs to the RNase HII family.</text>
</comment>
<keyword evidence="20" id="KW-1185">Reference proteome</keyword>
<evidence type="ECO:0000256" key="11">
    <source>
        <dbReference type="ARBA" id="ARBA00022759"/>
    </source>
</evidence>
<keyword evidence="11 14" id="KW-0255">Endonuclease</keyword>
<dbReference type="GO" id="GO:0004523">
    <property type="term" value="F:RNA-DNA hybrid ribonuclease activity"/>
    <property type="evidence" value="ECO:0007669"/>
    <property type="project" value="UniProtKB-UniRule"/>
</dbReference>
<keyword evidence="9 14" id="KW-0540">Nuclease</keyword>
<keyword evidence="10 14" id="KW-0479">Metal-binding</keyword>
<dbReference type="NCBIfam" id="NF000594">
    <property type="entry name" value="PRK00015.1-1"/>
    <property type="match status" value="1"/>
</dbReference>
<dbReference type="InterPro" id="IPR036397">
    <property type="entry name" value="RNaseH_sf"/>
</dbReference>
<dbReference type="RefSeq" id="WP_272435328.1">
    <property type="nucleotide sequence ID" value="NZ_JAMQKB010000002.1"/>
</dbReference>
<feature type="coiled-coil region" evidence="17">
    <location>
        <begin position="28"/>
        <end position="65"/>
    </location>
</feature>
<evidence type="ECO:0000256" key="2">
    <source>
        <dbReference type="ARBA" id="ARBA00001946"/>
    </source>
</evidence>
<dbReference type="GO" id="GO:0003723">
    <property type="term" value="F:RNA binding"/>
    <property type="evidence" value="ECO:0007669"/>
    <property type="project" value="UniProtKB-UniRule"/>
</dbReference>
<evidence type="ECO:0000256" key="13">
    <source>
        <dbReference type="ARBA" id="ARBA00023211"/>
    </source>
</evidence>
<keyword evidence="13 14" id="KW-0464">Manganese</keyword>